<dbReference type="AlphaFoldDB" id="A0A498HT43"/>
<accession>A0A498HT43</accession>
<evidence type="ECO:0000313" key="2">
    <source>
        <dbReference type="Proteomes" id="UP000290289"/>
    </source>
</evidence>
<dbReference type="STRING" id="3750.A0A498HT43"/>
<reference evidence="1 2" key="1">
    <citation type="submission" date="2018-10" db="EMBL/GenBank/DDBJ databases">
        <title>A high-quality apple genome assembly.</title>
        <authorList>
            <person name="Hu J."/>
        </authorList>
    </citation>
    <scope>NUCLEOTIDE SEQUENCE [LARGE SCALE GENOMIC DNA]</scope>
    <source>
        <strain evidence="2">cv. HFTH1</strain>
        <tissue evidence="1">Young leaf</tissue>
    </source>
</reference>
<comment type="caution">
    <text evidence="1">The sequence shown here is derived from an EMBL/GenBank/DDBJ whole genome shotgun (WGS) entry which is preliminary data.</text>
</comment>
<sequence length="106" mass="11671">MLTRAAEARIDDPKISISVVQLPSFSIQNSTVNFTFAKYISIRNPKRAAFSHYDNIVQLLYSGSESDRSGSDPVHGPQLRCLVVLVFDANRASRIVQNPMGLTFGG</sequence>
<evidence type="ECO:0000313" key="1">
    <source>
        <dbReference type="EMBL" id="RXH72735.1"/>
    </source>
</evidence>
<proteinExistence type="predicted"/>
<dbReference type="EMBL" id="RDQH01000341">
    <property type="protein sequence ID" value="RXH72735.1"/>
    <property type="molecule type" value="Genomic_DNA"/>
</dbReference>
<organism evidence="1 2">
    <name type="scientific">Malus domestica</name>
    <name type="common">Apple</name>
    <name type="synonym">Pyrus malus</name>
    <dbReference type="NCBI Taxonomy" id="3750"/>
    <lineage>
        <taxon>Eukaryota</taxon>
        <taxon>Viridiplantae</taxon>
        <taxon>Streptophyta</taxon>
        <taxon>Embryophyta</taxon>
        <taxon>Tracheophyta</taxon>
        <taxon>Spermatophyta</taxon>
        <taxon>Magnoliopsida</taxon>
        <taxon>eudicotyledons</taxon>
        <taxon>Gunneridae</taxon>
        <taxon>Pentapetalae</taxon>
        <taxon>rosids</taxon>
        <taxon>fabids</taxon>
        <taxon>Rosales</taxon>
        <taxon>Rosaceae</taxon>
        <taxon>Amygdaloideae</taxon>
        <taxon>Maleae</taxon>
        <taxon>Malus</taxon>
    </lineage>
</organism>
<protein>
    <recommendedName>
        <fullName evidence="3">Late embryogenesis abundant protein LEA-2 subgroup domain-containing protein</fullName>
    </recommendedName>
</protein>
<evidence type="ECO:0008006" key="3">
    <source>
        <dbReference type="Google" id="ProtNLM"/>
    </source>
</evidence>
<gene>
    <name evidence="1" type="ORF">DVH24_012419</name>
</gene>
<name>A0A498HT43_MALDO</name>
<keyword evidence="2" id="KW-1185">Reference proteome</keyword>
<dbReference type="Proteomes" id="UP000290289">
    <property type="component" value="Chromosome 15"/>
</dbReference>